<proteinExistence type="predicted"/>
<reference evidence="3 4" key="1">
    <citation type="journal article" date="2019" name="Int. J. Syst. Evol. Microbiol.">
        <title>The Global Catalogue of Microorganisms (GCM) 10K type strain sequencing project: providing services to taxonomists for standard genome sequencing and annotation.</title>
        <authorList>
            <consortium name="The Broad Institute Genomics Platform"/>
            <consortium name="The Broad Institute Genome Sequencing Center for Infectious Disease"/>
            <person name="Wu L."/>
            <person name="Ma J."/>
        </authorList>
    </citation>
    <scope>NUCLEOTIDE SEQUENCE [LARGE SCALE GENOMIC DNA]</scope>
    <source>
        <strain evidence="3 4">JCM 15481</strain>
    </source>
</reference>
<dbReference type="PROSITE" id="PS51257">
    <property type="entry name" value="PROKAR_LIPOPROTEIN"/>
    <property type="match status" value="1"/>
</dbReference>
<keyword evidence="1" id="KW-0732">Signal</keyword>
<dbReference type="Pfam" id="PF26366">
    <property type="entry name" value="DUF8094"/>
    <property type="match status" value="1"/>
</dbReference>
<evidence type="ECO:0000313" key="3">
    <source>
        <dbReference type="EMBL" id="GAA1499777.1"/>
    </source>
</evidence>
<dbReference type="EMBL" id="BAAAPF010000258">
    <property type="protein sequence ID" value="GAA1499777.1"/>
    <property type="molecule type" value="Genomic_DNA"/>
</dbReference>
<feature type="chain" id="PRO_5045705003" description="DUF8094 domain-containing protein" evidence="1">
    <location>
        <begin position="24"/>
        <end position="327"/>
    </location>
</feature>
<feature type="domain" description="DUF8094" evidence="2">
    <location>
        <begin position="36"/>
        <end position="308"/>
    </location>
</feature>
<protein>
    <recommendedName>
        <fullName evidence="2">DUF8094 domain-containing protein</fullName>
    </recommendedName>
</protein>
<evidence type="ECO:0000313" key="4">
    <source>
        <dbReference type="Proteomes" id="UP001500443"/>
    </source>
</evidence>
<dbReference type="InterPro" id="IPR058407">
    <property type="entry name" value="DUF8094"/>
</dbReference>
<accession>A0ABN1ZIK2</accession>
<sequence>MPIRRFRATVAAVPLLAATLLTASGCVTVHGEEVLQPAVTKDEAARVLDRFGKLNNKANEDYDLGVNSRIEAGGLREIDQAGLKVRKEDSPEGNPDYEPLEFSDTRYLIPQQRGWPRWFVADTLTNRNDLRWFMVFVKEEPESRWHATHLSLLDDAEVAAIGEFAEDGDGHVRRVPLGKSSGLAVPPGRLGTAYAAYLKDGDGDDFAPGQHTSERLGAREQYRRTPEYVTQYVDEATPEYPPVALRLADGGALALFSSRHFVKQTMAEGQEVEVPPAAGTLMKGTPEKSLTLERVSQQAVVVPPRDEKGDGIVFYNRLEGLVGAEGS</sequence>
<evidence type="ECO:0000256" key="1">
    <source>
        <dbReference type="SAM" id="SignalP"/>
    </source>
</evidence>
<keyword evidence="4" id="KW-1185">Reference proteome</keyword>
<comment type="caution">
    <text evidence="3">The sequence shown here is derived from an EMBL/GenBank/DDBJ whole genome shotgun (WGS) entry which is preliminary data.</text>
</comment>
<dbReference type="Proteomes" id="UP001500443">
    <property type="component" value="Unassembled WGS sequence"/>
</dbReference>
<evidence type="ECO:0000259" key="2">
    <source>
        <dbReference type="Pfam" id="PF26366"/>
    </source>
</evidence>
<organism evidence="3 4">
    <name type="scientific">Streptomyces synnematoformans</name>
    <dbReference type="NCBI Taxonomy" id="415721"/>
    <lineage>
        <taxon>Bacteria</taxon>
        <taxon>Bacillati</taxon>
        <taxon>Actinomycetota</taxon>
        <taxon>Actinomycetes</taxon>
        <taxon>Kitasatosporales</taxon>
        <taxon>Streptomycetaceae</taxon>
        <taxon>Streptomyces</taxon>
    </lineage>
</organism>
<gene>
    <name evidence="3" type="ORF">GCM10009802_54160</name>
</gene>
<feature type="signal peptide" evidence="1">
    <location>
        <begin position="1"/>
        <end position="23"/>
    </location>
</feature>
<name>A0ABN1ZIK2_9ACTN</name>